<keyword evidence="3" id="KW-0479">Metal-binding</keyword>
<proteinExistence type="inferred from homology"/>
<dbReference type="Proteomes" id="UP000514720">
    <property type="component" value="Chromosome"/>
</dbReference>
<comment type="similarity">
    <text evidence="6">Belongs to the radical SAM superfamily. Anaerobic sulfatase-maturating enzyme family.</text>
</comment>
<dbReference type="InterPro" id="IPR007197">
    <property type="entry name" value="rSAM"/>
</dbReference>
<dbReference type="CDD" id="cd01335">
    <property type="entry name" value="Radical_SAM"/>
    <property type="match status" value="1"/>
</dbReference>
<dbReference type="SFLD" id="SFLDG01384">
    <property type="entry name" value="thioether_bond_formation_requi"/>
    <property type="match status" value="1"/>
</dbReference>
<dbReference type="PROSITE" id="PS51918">
    <property type="entry name" value="RADICAL_SAM"/>
    <property type="match status" value="1"/>
</dbReference>
<protein>
    <submittedName>
        <fullName evidence="8">Anaerobic sulfatase maturase</fullName>
    </submittedName>
</protein>
<dbReference type="NCBIfam" id="NF010321">
    <property type="entry name" value="PRK13758.1"/>
    <property type="match status" value="1"/>
</dbReference>
<sequence length="376" mass="43899">MNTLSLLIKPASGRCNMRCTYCFYYDVMDHRETKQYGIMNESTLETMVQRAYEKPYEHVTFMFQGGEPTVAGLEYYQKLVALVDIYNTKDVPTSFTMQTNGTLITTAFAKFLKQYDFLIGISIDGSEALHNKFRLDGKHEGSFKQVMRGLRLIQQHKVDYNILTVITDETVKHTESVYRYLTSLGTTYLQFIPCIDSFDHRVENYTLHNDKYQEFLIRLFNVWERDFYKGKRISIRYFDDILKIILGYPAASCTLMGHCTTHVVVESDGSVYPCDFYVLDEYKTGSIVDQSFEELVSNQQARFFIESSFGTHEDCMSCPYYQLCKGGCRRNKEPFDTVEQSKTKYCEAYKGFFKETLPRMIKIAEVVQKELQENKY</sequence>
<dbReference type="InterPro" id="IPR023885">
    <property type="entry name" value="4Fe4S-binding_SPASM_dom"/>
</dbReference>
<dbReference type="AlphaFoldDB" id="A0A7L7KS74"/>
<evidence type="ECO:0000256" key="6">
    <source>
        <dbReference type="ARBA" id="ARBA00023601"/>
    </source>
</evidence>
<dbReference type="SUPFAM" id="SSF102114">
    <property type="entry name" value="Radical SAM enzymes"/>
    <property type="match status" value="1"/>
</dbReference>
<dbReference type="RefSeq" id="WP_258878682.1">
    <property type="nucleotide sequence ID" value="NZ_CP048914.1"/>
</dbReference>
<dbReference type="GO" id="GO:0016491">
    <property type="term" value="F:oxidoreductase activity"/>
    <property type="evidence" value="ECO:0007669"/>
    <property type="project" value="InterPro"/>
</dbReference>
<accession>A0A7L7KS74</accession>
<keyword evidence="9" id="KW-1185">Reference proteome</keyword>
<evidence type="ECO:0000256" key="5">
    <source>
        <dbReference type="ARBA" id="ARBA00023014"/>
    </source>
</evidence>
<dbReference type="InterPro" id="IPR023867">
    <property type="entry name" value="Sulphatase_maturase_rSAM"/>
</dbReference>
<evidence type="ECO:0000256" key="4">
    <source>
        <dbReference type="ARBA" id="ARBA00023004"/>
    </source>
</evidence>
<dbReference type="SFLD" id="SFLDG01067">
    <property type="entry name" value="SPASM/twitch_domain_containing"/>
    <property type="match status" value="1"/>
</dbReference>
<dbReference type="NCBIfam" id="TIGR03942">
    <property type="entry name" value="sulfatase_rSAM"/>
    <property type="match status" value="1"/>
</dbReference>
<evidence type="ECO:0000313" key="8">
    <source>
        <dbReference type="EMBL" id="QMS85056.1"/>
    </source>
</evidence>
<dbReference type="InterPro" id="IPR013785">
    <property type="entry name" value="Aldolase_TIM"/>
</dbReference>
<dbReference type="EMBL" id="CP048914">
    <property type="protein sequence ID" value="QMS85056.1"/>
    <property type="molecule type" value="Genomic_DNA"/>
</dbReference>
<dbReference type="Pfam" id="PF13186">
    <property type="entry name" value="SPASM"/>
    <property type="match status" value="1"/>
</dbReference>
<gene>
    <name evidence="8" type="ORF">G4Z02_04630</name>
</gene>
<dbReference type="InterPro" id="IPR058240">
    <property type="entry name" value="rSAM_sf"/>
</dbReference>
<keyword evidence="4" id="KW-0408">Iron</keyword>
<organism evidence="8 9">
    <name type="scientific">Candidatus Xianfuyuplasma coldseepsis</name>
    <dbReference type="NCBI Taxonomy" id="2782163"/>
    <lineage>
        <taxon>Bacteria</taxon>
        <taxon>Bacillati</taxon>
        <taxon>Mycoplasmatota</taxon>
        <taxon>Mollicutes</taxon>
        <taxon>Candidatus Izemoplasmatales</taxon>
        <taxon>Candidatus Izemoplasmataceae</taxon>
        <taxon>Candidatus Xianfuyuplasma</taxon>
    </lineage>
</organism>
<feature type="domain" description="Radical SAM core" evidence="7">
    <location>
        <begin position="1"/>
        <end position="236"/>
    </location>
</feature>
<dbReference type="SFLD" id="SFLDG01072">
    <property type="entry name" value="dehydrogenase_like"/>
    <property type="match status" value="1"/>
</dbReference>
<dbReference type="PANTHER" id="PTHR43273:SF3">
    <property type="entry name" value="ANAEROBIC SULFATASE-MATURATING ENZYME HOMOLOG ASLB-RELATED"/>
    <property type="match status" value="1"/>
</dbReference>
<dbReference type="SFLD" id="SFLDF00289">
    <property type="entry name" value="anaerobic_Cys-type_sulfatase-m"/>
    <property type="match status" value="1"/>
</dbReference>
<name>A0A7L7KS74_9MOLU</name>
<dbReference type="NCBIfam" id="TIGR04085">
    <property type="entry name" value="rSAM_more_4Fe4S"/>
    <property type="match status" value="1"/>
</dbReference>
<dbReference type="GO" id="GO:0046872">
    <property type="term" value="F:metal ion binding"/>
    <property type="evidence" value="ECO:0007669"/>
    <property type="project" value="UniProtKB-KW"/>
</dbReference>
<dbReference type="KEGG" id="xcl:G4Z02_04630"/>
<evidence type="ECO:0000259" key="7">
    <source>
        <dbReference type="PROSITE" id="PS51918"/>
    </source>
</evidence>
<dbReference type="SFLD" id="SFLDS00029">
    <property type="entry name" value="Radical_SAM"/>
    <property type="match status" value="1"/>
</dbReference>
<dbReference type="InterPro" id="IPR034485">
    <property type="entry name" value="Anaerobic_Cys-type_sulfatase-m"/>
</dbReference>
<evidence type="ECO:0000313" key="9">
    <source>
        <dbReference type="Proteomes" id="UP000514720"/>
    </source>
</evidence>
<dbReference type="GO" id="GO:0051536">
    <property type="term" value="F:iron-sulfur cluster binding"/>
    <property type="evidence" value="ECO:0007669"/>
    <property type="project" value="UniProtKB-KW"/>
</dbReference>
<dbReference type="Gene3D" id="3.20.20.70">
    <property type="entry name" value="Aldolase class I"/>
    <property type="match status" value="1"/>
</dbReference>
<reference evidence="8 9" key="1">
    <citation type="submission" date="2020-02" db="EMBL/GenBank/DDBJ databases">
        <authorList>
            <person name="Zheng R.K."/>
            <person name="Sun C.M."/>
        </authorList>
    </citation>
    <scope>NUCLEOTIDE SEQUENCE [LARGE SCALE GENOMIC DNA]</scope>
    <source>
        <strain evidence="9">zrk13</strain>
    </source>
</reference>
<dbReference type="PANTHER" id="PTHR43273">
    <property type="entry name" value="ANAEROBIC SULFATASE-MATURATING ENZYME HOMOLOG ASLB-RELATED"/>
    <property type="match status" value="1"/>
</dbReference>
<evidence type="ECO:0000256" key="1">
    <source>
        <dbReference type="ARBA" id="ARBA00001966"/>
    </source>
</evidence>
<dbReference type="Pfam" id="PF04055">
    <property type="entry name" value="Radical_SAM"/>
    <property type="match status" value="1"/>
</dbReference>
<keyword evidence="2" id="KW-0949">S-adenosyl-L-methionine</keyword>
<evidence type="ECO:0000256" key="2">
    <source>
        <dbReference type="ARBA" id="ARBA00022691"/>
    </source>
</evidence>
<comment type="cofactor">
    <cofactor evidence="1">
        <name>[4Fe-4S] cluster</name>
        <dbReference type="ChEBI" id="CHEBI:49883"/>
    </cofactor>
</comment>
<keyword evidence="5" id="KW-0411">Iron-sulfur</keyword>
<dbReference type="SFLD" id="SFLDG01386">
    <property type="entry name" value="main_SPASM_domain-containing"/>
    <property type="match status" value="1"/>
</dbReference>
<evidence type="ECO:0000256" key="3">
    <source>
        <dbReference type="ARBA" id="ARBA00022723"/>
    </source>
</evidence>